<dbReference type="Proteomes" id="UP000298159">
    <property type="component" value="Unassembled WGS sequence"/>
</dbReference>
<evidence type="ECO:0000313" key="3">
    <source>
        <dbReference type="Proteomes" id="UP000298159"/>
    </source>
</evidence>
<feature type="transmembrane region" description="Helical" evidence="1">
    <location>
        <begin position="115"/>
        <end position="133"/>
    </location>
</feature>
<feature type="transmembrane region" description="Helical" evidence="1">
    <location>
        <begin position="26"/>
        <end position="44"/>
    </location>
</feature>
<evidence type="ECO:0000256" key="1">
    <source>
        <dbReference type="SAM" id="Phobius"/>
    </source>
</evidence>
<feature type="transmembrane region" description="Helical" evidence="1">
    <location>
        <begin position="86"/>
        <end position="103"/>
    </location>
</feature>
<dbReference type="EMBL" id="SRRT01000006">
    <property type="protein sequence ID" value="TGN74972.1"/>
    <property type="molecule type" value="Genomic_DNA"/>
</dbReference>
<name>A0A4Z1D0S5_9ACTN</name>
<evidence type="ECO:0000313" key="2">
    <source>
        <dbReference type="EMBL" id="TGN74972.1"/>
    </source>
</evidence>
<proteinExistence type="predicted"/>
<keyword evidence="1" id="KW-0812">Transmembrane</keyword>
<keyword evidence="3" id="KW-1185">Reference proteome</keyword>
<reference evidence="2 3" key="1">
    <citation type="submission" date="2019-04" db="EMBL/GenBank/DDBJ databases">
        <title>Streptomyces sp. nov. Bv016 isolated from bark of Buahinia variegata.</title>
        <authorList>
            <person name="Kanchanasin P."/>
            <person name="Tanasupawat S."/>
            <person name="Yuki M."/>
            <person name="Kudo T."/>
        </authorList>
    </citation>
    <scope>NUCLEOTIDE SEQUENCE [LARGE SCALE GENOMIC DNA]</scope>
    <source>
        <strain evidence="2 3">Bv016</strain>
    </source>
</reference>
<accession>A0A4Z1D0S5</accession>
<gene>
    <name evidence="2" type="ORF">E5083_21245</name>
</gene>
<feature type="transmembrane region" description="Helical" evidence="1">
    <location>
        <begin position="56"/>
        <end position="79"/>
    </location>
</feature>
<sequence>MRGGRKDAPKAITPPPDIFDNRTHRMARVAVPVLLALVYGYWAAANRRSGGPITGWNLLFGFLTALVFAVVLFAVLTVAPRLRREVHALLWAVFVGASFGFLYNQAGASLVRSVGIPLIVAAVTFIVFFYRFYTREDAAGHRVS</sequence>
<comment type="caution">
    <text evidence="2">The sequence shown here is derived from an EMBL/GenBank/DDBJ whole genome shotgun (WGS) entry which is preliminary data.</text>
</comment>
<keyword evidence="1" id="KW-1133">Transmembrane helix</keyword>
<keyword evidence="1" id="KW-0472">Membrane</keyword>
<organism evidence="2 3">
    <name type="scientific">Streptomyces bauhiniae</name>
    <dbReference type="NCBI Taxonomy" id="2340725"/>
    <lineage>
        <taxon>Bacteria</taxon>
        <taxon>Bacillati</taxon>
        <taxon>Actinomycetota</taxon>
        <taxon>Actinomycetes</taxon>
        <taxon>Kitasatosporales</taxon>
        <taxon>Streptomycetaceae</taxon>
        <taxon>Streptomyces</taxon>
    </lineage>
</organism>
<protein>
    <submittedName>
        <fullName evidence="2">Uncharacterized protein</fullName>
    </submittedName>
</protein>
<dbReference type="AlphaFoldDB" id="A0A4Z1D0S5"/>